<organism evidence="5 6">
    <name type="scientific">Novosphingobium hassiacum</name>
    <dbReference type="NCBI Taxonomy" id="173676"/>
    <lineage>
        <taxon>Bacteria</taxon>
        <taxon>Pseudomonadati</taxon>
        <taxon>Pseudomonadota</taxon>
        <taxon>Alphaproteobacteria</taxon>
        <taxon>Sphingomonadales</taxon>
        <taxon>Sphingomonadaceae</taxon>
        <taxon>Novosphingobium</taxon>
    </lineage>
</organism>
<comment type="caution">
    <text evidence="5">The sequence shown here is derived from an EMBL/GenBank/DDBJ whole genome shotgun (WGS) entry which is preliminary data.</text>
</comment>
<reference evidence="5 6" key="1">
    <citation type="submission" date="2020-08" db="EMBL/GenBank/DDBJ databases">
        <title>Genomic Encyclopedia of Type Strains, Phase IV (KMG-IV): sequencing the most valuable type-strain genomes for metagenomic binning, comparative biology and taxonomic classification.</title>
        <authorList>
            <person name="Goeker M."/>
        </authorList>
    </citation>
    <scope>NUCLEOTIDE SEQUENCE [LARGE SCALE GENOMIC DNA]</scope>
    <source>
        <strain evidence="5 6">DSM 14552</strain>
    </source>
</reference>
<feature type="domain" description="HTH araC/xylS-type" evidence="4">
    <location>
        <begin position="178"/>
        <end position="276"/>
    </location>
</feature>
<sequence>MRTMQWQLNFEGLVLSQESHAWDAGIQFAQREEYFTIQQAGTRRPVRARLSQPVGTEQRLGRIVLTPAGFSTPVETLGVECDFPVRKFAFDVAWLNAQLPDSIDFDFRNAFPQPIFDEPMVAATLDRISDELVSLRDDSVPMLRSLVRILAIDTARCLIARSTRAEFSVSGLSPEEVARIRHMIQTTEFRHLTLGYIADKFDMRQSRLRELFKRATGHQLRQEIEDARVSTACRQLVETHHPLKVLAHKLGFTHASGFCYWFKQSTGQTPTEFRLSRAPSCAGDC</sequence>
<keyword evidence="1" id="KW-0805">Transcription regulation</keyword>
<dbReference type="SMART" id="SM00342">
    <property type="entry name" value="HTH_ARAC"/>
    <property type="match status" value="1"/>
</dbReference>
<dbReference type="Gene3D" id="1.10.10.60">
    <property type="entry name" value="Homeodomain-like"/>
    <property type="match status" value="2"/>
</dbReference>
<dbReference type="RefSeq" id="WP_183614609.1">
    <property type="nucleotide sequence ID" value="NZ_JACICY010000010.1"/>
</dbReference>
<proteinExistence type="predicted"/>
<evidence type="ECO:0000313" key="6">
    <source>
        <dbReference type="Proteomes" id="UP000562395"/>
    </source>
</evidence>
<dbReference type="PANTHER" id="PTHR46796">
    <property type="entry name" value="HTH-TYPE TRANSCRIPTIONAL ACTIVATOR RHAS-RELATED"/>
    <property type="match status" value="1"/>
</dbReference>
<dbReference type="InterPro" id="IPR018060">
    <property type="entry name" value="HTH_AraC"/>
</dbReference>
<dbReference type="GO" id="GO:0043565">
    <property type="term" value="F:sequence-specific DNA binding"/>
    <property type="evidence" value="ECO:0007669"/>
    <property type="project" value="InterPro"/>
</dbReference>
<evidence type="ECO:0000256" key="2">
    <source>
        <dbReference type="ARBA" id="ARBA00023125"/>
    </source>
</evidence>
<dbReference type="Proteomes" id="UP000562395">
    <property type="component" value="Unassembled WGS sequence"/>
</dbReference>
<dbReference type="SUPFAM" id="SSF46689">
    <property type="entry name" value="Homeodomain-like"/>
    <property type="match status" value="1"/>
</dbReference>
<evidence type="ECO:0000259" key="4">
    <source>
        <dbReference type="PROSITE" id="PS01124"/>
    </source>
</evidence>
<dbReference type="InterPro" id="IPR009057">
    <property type="entry name" value="Homeodomain-like_sf"/>
</dbReference>
<dbReference type="InterPro" id="IPR050204">
    <property type="entry name" value="AraC_XylS_family_regulators"/>
</dbReference>
<dbReference type="AlphaFoldDB" id="A0A7W6EXI6"/>
<dbReference type="PROSITE" id="PS00041">
    <property type="entry name" value="HTH_ARAC_FAMILY_1"/>
    <property type="match status" value="1"/>
</dbReference>
<evidence type="ECO:0000256" key="1">
    <source>
        <dbReference type="ARBA" id="ARBA00023015"/>
    </source>
</evidence>
<keyword evidence="6" id="KW-1185">Reference proteome</keyword>
<dbReference type="PROSITE" id="PS01124">
    <property type="entry name" value="HTH_ARAC_FAMILY_2"/>
    <property type="match status" value="1"/>
</dbReference>
<keyword evidence="2 5" id="KW-0238">DNA-binding</keyword>
<accession>A0A7W6EXI6</accession>
<dbReference type="Pfam" id="PF12833">
    <property type="entry name" value="HTH_18"/>
    <property type="match status" value="1"/>
</dbReference>
<dbReference type="EMBL" id="JACICY010000010">
    <property type="protein sequence ID" value="MBB3862115.1"/>
    <property type="molecule type" value="Genomic_DNA"/>
</dbReference>
<keyword evidence="3" id="KW-0804">Transcription</keyword>
<name>A0A7W6EXI6_9SPHN</name>
<gene>
    <name evidence="5" type="ORF">GGQ88_003413</name>
</gene>
<dbReference type="InterPro" id="IPR018062">
    <property type="entry name" value="HTH_AraC-typ_CS"/>
</dbReference>
<evidence type="ECO:0000313" key="5">
    <source>
        <dbReference type="EMBL" id="MBB3862115.1"/>
    </source>
</evidence>
<dbReference type="GO" id="GO:0003700">
    <property type="term" value="F:DNA-binding transcription factor activity"/>
    <property type="evidence" value="ECO:0007669"/>
    <property type="project" value="InterPro"/>
</dbReference>
<protein>
    <submittedName>
        <fullName evidence="5">AraC-like DNA-binding protein</fullName>
    </submittedName>
</protein>
<evidence type="ECO:0000256" key="3">
    <source>
        <dbReference type="ARBA" id="ARBA00023163"/>
    </source>
</evidence>